<keyword evidence="4 5" id="KW-0653">Protein transport</keyword>
<dbReference type="EMBL" id="BSXW01000548">
    <property type="protein sequence ID" value="GMF25313.1"/>
    <property type="molecule type" value="Genomic_DNA"/>
</dbReference>
<comment type="similarity">
    <text evidence="5">Belongs to the VPS28 family.</text>
</comment>
<dbReference type="SUPFAM" id="SSF140427">
    <property type="entry name" value="VPS28 C-terminal domain-like"/>
    <property type="match status" value="1"/>
</dbReference>
<comment type="subcellular location">
    <subcellularLocation>
        <location evidence="1">Endosome</location>
    </subcellularLocation>
</comment>
<dbReference type="Gene3D" id="1.20.1440.200">
    <property type="match status" value="1"/>
</dbReference>
<protein>
    <submittedName>
        <fullName evidence="9">Unnamed protein product</fullName>
    </submittedName>
</protein>
<dbReference type="InterPro" id="IPR038358">
    <property type="entry name" value="VPS28_N_sf"/>
</dbReference>
<dbReference type="FunFam" id="1.20.120.1130:FF:000001">
    <property type="entry name" value="Vacuolar protein sorting-associated protein 28 homolog"/>
    <property type="match status" value="1"/>
</dbReference>
<dbReference type="SUPFAM" id="SSF140111">
    <property type="entry name" value="Endosomal sorting complex assembly domain"/>
    <property type="match status" value="1"/>
</dbReference>
<dbReference type="PROSITE" id="PS51313">
    <property type="entry name" value="VPS28_N"/>
    <property type="match status" value="1"/>
</dbReference>
<dbReference type="PANTHER" id="PTHR12937:SF0">
    <property type="entry name" value="VACUOLAR PROTEIN SORTING-ASSOCIATED PROTEIN 28 HOMOLOG"/>
    <property type="match status" value="1"/>
</dbReference>
<dbReference type="FunFam" id="1.20.1440.200:FF:000001">
    <property type="entry name" value="Vacuolar protein sorting-associated protein 28 homolog"/>
    <property type="match status" value="1"/>
</dbReference>
<evidence type="ECO:0000259" key="8">
    <source>
        <dbReference type="PROSITE" id="PS51313"/>
    </source>
</evidence>
<feature type="domain" description="VPS28 N-terminal" evidence="8">
    <location>
        <begin position="61"/>
        <end position="170"/>
    </location>
</feature>
<dbReference type="InterPro" id="IPR017899">
    <property type="entry name" value="VPS28_C"/>
</dbReference>
<proteinExistence type="inferred from homology"/>
<dbReference type="InterPro" id="IPR037206">
    <property type="entry name" value="VPS28_C_sf"/>
</dbReference>
<name>A0A9W6U3H1_9STRA</name>
<evidence type="ECO:0000313" key="9">
    <source>
        <dbReference type="EMBL" id="GMF25313.1"/>
    </source>
</evidence>
<accession>A0A9W6U3H1</accession>
<gene>
    <name evidence="9" type="ORF">Plil01_001043100</name>
</gene>
<keyword evidence="3" id="KW-0967">Endosome</keyword>
<feature type="region of interest" description="Disordered" evidence="6">
    <location>
        <begin position="1"/>
        <end position="28"/>
    </location>
</feature>
<feature type="domain" description="VPS28 C-terminal" evidence="7">
    <location>
        <begin position="177"/>
        <end position="273"/>
    </location>
</feature>
<dbReference type="GO" id="GO:0000813">
    <property type="term" value="C:ESCRT I complex"/>
    <property type="evidence" value="ECO:0007669"/>
    <property type="project" value="InterPro"/>
</dbReference>
<dbReference type="InterPro" id="IPR017898">
    <property type="entry name" value="VPS28_N"/>
</dbReference>
<dbReference type="Proteomes" id="UP001165083">
    <property type="component" value="Unassembled WGS sequence"/>
</dbReference>
<dbReference type="Pfam" id="PF03997">
    <property type="entry name" value="VPS28"/>
    <property type="match status" value="1"/>
</dbReference>
<keyword evidence="10" id="KW-1185">Reference proteome</keyword>
<dbReference type="GO" id="GO:0044877">
    <property type="term" value="F:protein-containing complex binding"/>
    <property type="evidence" value="ECO:0007669"/>
    <property type="project" value="TreeGrafter"/>
</dbReference>
<organism evidence="9 10">
    <name type="scientific">Phytophthora lilii</name>
    <dbReference type="NCBI Taxonomy" id="2077276"/>
    <lineage>
        <taxon>Eukaryota</taxon>
        <taxon>Sar</taxon>
        <taxon>Stramenopiles</taxon>
        <taxon>Oomycota</taxon>
        <taxon>Peronosporomycetes</taxon>
        <taxon>Peronosporales</taxon>
        <taxon>Peronosporaceae</taxon>
        <taxon>Phytophthora</taxon>
    </lineage>
</organism>
<evidence type="ECO:0000256" key="2">
    <source>
        <dbReference type="ARBA" id="ARBA00022448"/>
    </source>
</evidence>
<reference evidence="9" key="1">
    <citation type="submission" date="2023-04" db="EMBL/GenBank/DDBJ databases">
        <title>Phytophthora lilii NBRC 32176.</title>
        <authorList>
            <person name="Ichikawa N."/>
            <person name="Sato H."/>
            <person name="Tonouchi N."/>
        </authorList>
    </citation>
    <scope>NUCLEOTIDE SEQUENCE</scope>
    <source>
        <strain evidence="9">NBRC 32176</strain>
    </source>
</reference>
<dbReference type="InterPro" id="IPR037202">
    <property type="entry name" value="ESCRT_assembly_dom"/>
</dbReference>
<evidence type="ECO:0000256" key="4">
    <source>
        <dbReference type="ARBA" id="ARBA00022927"/>
    </source>
</evidence>
<dbReference type="InterPro" id="IPR007143">
    <property type="entry name" value="Vps28"/>
</dbReference>
<evidence type="ECO:0000256" key="3">
    <source>
        <dbReference type="ARBA" id="ARBA00022753"/>
    </source>
</evidence>
<evidence type="ECO:0000256" key="6">
    <source>
        <dbReference type="SAM" id="MobiDB-lite"/>
    </source>
</evidence>
<evidence type="ECO:0000259" key="7">
    <source>
        <dbReference type="PROSITE" id="PS51310"/>
    </source>
</evidence>
<dbReference type="PANTHER" id="PTHR12937">
    <property type="entry name" value="VACUOLAR PROTEIN SORTING 28, ISOFORM 2 VPS28"/>
    <property type="match status" value="1"/>
</dbReference>
<evidence type="ECO:0000256" key="1">
    <source>
        <dbReference type="ARBA" id="ARBA00004177"/>
    </source>
</evidence>
<evidence type="ECO:0000313" key="10">
    <source>
        <dbReference type="Proteomes" id="UP001165083"/>
    </source>
</evidence>
<sequence>MASSYNFGDLAQAPSSSAVRPHCPRNSPRTSDNLVLCAGAISGSPAAATQPSTSPLQPPILPIAHNWNSQEIKLWADTKDRRKYEDLADLFAIFKTTEHLEAAYVRDAITPEEYTEACTKLISQYKTAETALRLGGFIDSVENFISKYRLDCPRALERLVRIGVPATVVHNTTNRKTDSVNVAQTVQNFITLMDVLKLNIRAVDEIQPLLSEMMSSLTMVSGLPPDFAGRDKIEGWLRTMNAMRASEELDEEQARQLSFDLERAYSSFMAFLNK</sequence>
<dbReference type="Gene3D" id="1.20.120.1130">
    <property type="match status" value="1"/>
</dbReference>
<comment type="caution">
    <text evidence="9">The sequence shown here is derived from an EMBL/GenBank/DDBJ whole genome shotgun (WGS) entry which is preliminary data.</text>
</comment>
<evidence type="ECO:0000256" key="5">
    <source>
        <dbReference type="PROSITE-ProRule" id="PRU00642"/>
    </source>
</evidence>
<dbReference type="OrthoDB" id="2671at2759"/>
<keyword evidence="2 5" id="KW-0813">Transport</keyword>
<dbReference type="AlphaFoldDB" id="A0A9W6U3H1"/>
<dbReference type="GO" id="GO:0043328">
    <property type="term" value="P:protein transport to vacuole involved in ubiquitin-dependent protein catabolic process via the multivesicular body sorting pathway"/>
    <property type="evidence" value="ECO:0007669"/>
    <property type="project" value="TreeGrafter"/>
</dbReference>
<dbReference type="PROSITE" id="PS51310">
    <property type="entry name" value="VPS28_C"/>
    <property type="match status" value="1"/>
</dbReference>